<sequence length="240" mass="26450">MKGMREVEGVEVKKLENFPFSAMKVLGGIQIGLGVACMFLGIVDLIMFVIIGESELLTAQVALEANKTAKQLTISSTGLWCGLWKFADDKCFVLNVKTCSTVVEFKPNARIETTIGFITPLRRNVAEESVDGVNREKLFKTNLNWMVPLLVAFFAFVEIAIAILSSAVSCCCSAVSEAKVRVFIPGGFPSPPSRQKSNTSMDYFTTSKTKNPVNVTTTKRFEWPDTGMFKNNKKQPLGKI</sequence>
<proteinExistence type="predicted"/>
<keyword evidence="1" id="KW-1133">Transmembrane helix</keyword>
<protein>
    <submittedName>
        <fullName evidence="2">Uncharacterized protein</fullName>
    </submittedName>
</protein>
<organism evidence="2 3">
    <name type="scientific">Mytilus coruscus</name>
    <name type="common">Sea mussel</name>
    <dbReference type="NCBI Taxonomy" id="42192"/>
    <lineage>
        <taxon>Eukaryota</taxon>
        <taxon>Metazoa</taxon>
        <taxon>Spiralia</taxon>
        <taxon>Lophotrochozoa</taxon>
        <taxon>Mollusca</taxon>
        <taxon>Bivalvia</taxon>
        <taxon>Autobranchia</taxon>
        <taxon>Pteriomorphia</taxon>
        <taxon>Mytilida</taxon>
        <taxon>Mytiloidea</taxon>
        <taxon>Mytilidae</taxon>
        <taxon>Mytilinae</taxon>
        <taxon>Mytilus</taxon>
    </lineage>
</organism>
<reference evidence="2 3" key="1">
    <citation type="submission" date="2020-06" db="EMBL/GenBank/DDBJ databases">
        <authorList>
            <person name="Li R."/>
            <person name="Bekaert M."/>
        </authorList>
    </citation>
    <scope>NUCLEOTIDE SEQUENCE [LARGE SCALE GENOMIC DNA]</scope>
    <source>
        <strain evidence="3">wild</strain>
    </source>
</reference>
<evidence type="ECO:0000313" key="3">
    <source>
        <dbReference type="Proteomes" id="UP000507470"/>
    </source>
</evidence>
<dbReference type="OrthoDB" id="6115041at2759"/>
<feature type="transmembrane region" description="Helical" evidence="1">
    <location>
        <begin position="145"/>
        <end position="168"/>
    </location>
</feature>
<evidence type="ECO:0000256" key="1">
    <source>
        <dbReference type="SAM" id="Phobius"/>
    </source>
</evidence>
<keyword evidence="1" id="KW-0472">Membrane</keyword>
<accession>A0A6J7ZXW7</accession>
<evidence type="ECO:0000313" key="2">
    <source>
        <dbReference type="EMBL" id="CAC5357513.1"/>
    </source>
</evidence>
<keyword evidence="1" id="KW-0812">Transmembrane</keyword>
<feature type="transmembrane region" description="Helical" evidence="1">
    <location>
        <begin position="29"/>
        <end position="51"/>
    </location>
</feature>
<dbReference type="EMBL" id="CACVKT020000204">
    <property type="protein sequence ID" value="CAC5357513.1"/>
    <property type="molecule type" value="Genomic_DNA"/>
</dbReference>
<dbReference type="AlphaFoldDB" id="A0A6J7ZXW7"/>
<name>A0A6J7ZXW7_MYTCO</name>
<dbReference type="Proteomes" id="UP000507470">
    <property type="component" value="Unassembled WGS sequence"/>
</dbReference>
<gene>
    <name evidence="2" type="ORF">MCOR_1164</name>
</gene>
<keyword evidence="3" id="KW-1185">Reference proteome</keyword>